<gene>
    <name evidence="1" type="ORF">CLI71_04945</name>
</gene>
<proteinExistence type="predicted"/>
<accession>A0A2A6EG73</accession>
<organism evidence="1 2">
    <name type="scientific">Prevotella intermedia</name>
    <dbReference type="NCBI Taxonomy" id="28131"/>
    <lineage>
        <taxon>Bacteria</taxon>
        <taxon>Pseudomonadati</taxon>
        <taxon>Bacteroidota</taxon>
        <taxon>Bacteroidia</taxon>
        <taxon>Bacteroidales</taxon>
        <taxon>Prevotellaceae</taxon>
        <taxon>Prevotella</taxon>
    </lineage>
</organism>
<dbReference type="Proteomes" id="UP000219058">
    <property type="component" value="Unassembled WGS sequence"/>
</dbReference>
<evidence type="ECO:0000313" key="1">
    <source>
        <dbReference type="EMBL" id="PDP60486.1"/>
    </source>
</evidence>
<comment type="caution">
    <text evidence="1">The sequence shown here is derived from an EMBL/GenBank/DDBJ whole genome shotgun (WGS) entry which is preliminary data.</text>
</comment>
<name>A0A2A6EG73_PREIN</name>
<sequence length="70" mass="8288">MCTFAHVIEVLTKKTKVTKRVEIQIRILALNFYMWKRFTGQQDICIKKTPKGRVPLGVFLLFEVYLCLLR</sequence>
<reference evidence="1 2" key="1">
    <citation type="submission" date="2017-09" db="EMBL/GenBank/DDBJ databases">
        <title>Phase variable restriction modification systems are present in the genome sequences of periodontal pathogens Prevotella intermedia, Tannerella forsythia and Porphyromonas gingivalis.</title>
        <authorList>
            <person name="Haigh R.D."/>
            <person name="Crawford L."/>
            <person name="Ralph J."/>
            <person name="Wanford J."/>
            <person name="Vartoukian S.R."/>
            <person name="Hijazib K."/>
            <person name="Wade W."/>
            <person name="Oggioni M.R."/>
        </authorList>
    </citation>
    <scope>NUCLEOTIDE SEQUENCE [LARGE SCALE GENOMIC DNA]</scope>
    <source>
        <strain evidence="1 2">WW2834</strain>
    </source>
</reference>
<protein>
    <submittedName>
        <fullName evidence="1">Uncharacterized protein</fullName>
    </submittedName>
</protein>
<dbReference type="EMBL" id="NSLY01000010">
    <property type="protein sequence ID" value="PDP60486.1"/>
    <property type="molecule type" value="Genomic_DNA"/>
</dbReference>
<evidence type="ECO:0000313" key="2">
    <source>
        <dbReference type="Proteomes" id="UP000219058"/>
    </source>
</evidence>
<dbReference type="AlphaFoldDB" id="A0A2A6EG73"/>